<sequence>MLFGRSETARSCGFWLNERPSMPLLEIVTAQPNFHNHLGALGAQAFVHGRLFSSSFTFGNDKKLASWKLSNAPKKIHVEQHPPKFVVKAVATLERMCSVLNEDVRLSRESSQVATGSSSSGARHGPSEEDEMELDEREKLRRMRISKANKGNTPWNKGKKHSAETLQRIRERTRLAMQNPKVKMKLINLGHAQSEKTRMKIGAGVRMGWQRRREKLMVQETCYHEWQNLIAEASRIGYVGEEALQWDSYDMLNEQLEREWLESVEQRKKMPRLKGSKRAPKSPEQRRKIAQAIAAKWADPEYRERVCSGLAKYYGTPVGVERKPRKRPAGTGSTRPNKRNPAQRKSNAMDNTPRQDPQSQIQKLRLKRRKTPLFKDPLASSKLEMIKSIRARRTAQETNKAEAIERARLLIAEAERAAKALEVAAVKSPIARASLAETRKLIAEAIHLIESIGTGSIPSTDNGSYPSAAIPDLTNHIEEETGTVSWNRQNQRKVNGSQVKTWENSDVDFDFGGFSLPDMLDEEGELNPVDLGFVPLDWEGPMEVEGRMGDSGERHDILESNGLVKGNSRSLPNGTKTHVQPMGSETSSNPIAATKKWVRGRLVEVDD</sequence>
<dbReference type="Proteomes" id="UP000827889">
    <property type="component" value="Chromosome 8"/>
</dbReference>
<proteinExistence type="predicted"/>
<evidence type="ECO:0000313" key="3">
    <source>
        <dbReference type="Proteomes" id="UP000827889"/>
    </source>
</evidence>
<dbReference type="OrthoDB" id="1935413at2759"/>
<reference evidence="4" key="1">
    <citation type="submission" date="2025-08" db="UniProtKB">
        <authorList>
            <consortium name="RefSeq"/>
        </authorList>
    </citation>
    <scope>IDENTIFICATION</scope>
    <source>
        <tissue evidence="4">Leaf</tissue>
    </source>
</reference>
<dbReference type="PANTHER" id="PTHR34199">
    <property type="entry name" value="NUMOD3 MOTIF FAMILY PROTEIN, EXPRESSED"/>
    <property type="match status" value="1"/>
</dbReference>
<feature type="compositionally biased region" description="Low complexity" evidence="1">
    <location>
        <begin position="110"/>
        <end position="122"/>
    </location>
</feature>
<accession>A0A8B8PMF9</accession>
<name>A0A8B8PMF9_9MYRT</name>
<dbReference type="GeneID" id="115744780"/>
<keyword evidence="3" id="KW-1185">Reference proteome</keyword>
<dbReference type="AlphaFoldDB" id="A0A8B8PMF9"/>
<feature type="compositionally biased region" description="Polar residues" evidence="1">
    <location>
        <begin position="343"/>
        <end position="362"/>
    </location>
</feature>
<feature type="region of interest" description="Disordered" evidence="1">
    <location>
        <begin position="108"/>
        <end position="135"/>
    </location>
</feature>
<protein>
    <submittedName>
        <fullName evidence="4">Uncharacterized protein LOC115744780 isoform X1</fullName>
    </submittedName>
</protein>
<gene>
    <name evidence="4" type="primary">LOC115744780</name>
</gene>
<feature type="compositionally biased region" description="Polar residues" evidence="1">
    <location>
        <begin position="567"/>
        <end position="591"/>
    </location>
</feature>
<evidence type="ECO:0000313" key="4">
    <source>
        <dbReference type="RefSeq" id="XP_030535980.1"/>
    </source>
</evidence>
<dbReference type="Pfam" id="PF07460">
    <property type="entry name" value="NUMOD3"/>
    <property type="match status" value="1"/>
</dbReference>
<feature type="region of interest" description="Disordered" evidence="1">
    <location>
        <begin position="265"/>
        <end position="290"/>
    </location>
</feature>
<feature type="domain" description="Nuclease associated modular" evidence="2">
    <location>
        <begin position="143"/>
        <end position="170"/>
    </location>
</feature>
<feature type="compositionally biased region" description="Basic residues" evidence="1">
    <location>
        <begin position="269"/>
        <end position="280"/>
    </location>
</feature>
<organism evidence="3 4">
    <name type="scientific">Rhodamnia argentea</name>
    <dbReference type="NCBI Taxonomy" id="178133"/>
    <lineage>
        <taxon>Eukaryota</taxon>
        <taxon>Viridiplantae</taxon>
        <taxon>Streptophyta</taxon>
        <taxon>Embryophyta</taxon>
        <taxon>Tracheophyta</taxon>
        <taxon>Spermatophyta</taxon>
        <taxon>Magnoliopsida</taxon>
        <taxon>eudicotyledons</taxon>
        <taxon>Gunneridae</taxon>
        <taxon>Pentapetalae</taxon>
        <taxon>rosids</taxon>
        <taxon>malvids</taxon>
        <taxon>Myrtales</taxon>
        <taxon>Myrtaceae</taxon>
        <taxon>Myrtoideae</taxon>
        <taxon>Myrteae</taxon>
        <taxon>Australasian group</taxon>
        <taxon>Rhodamnia</taxon>
    </lineage>
</organism>
<evidence type="ECO:0000259" key="2">
    <source>
        <dbReference type="Pfam" id="PF07460"/>
    </source>
</evidence>
<evidence type="ECO:0000256" key="1">
    <source>
        <dbReference type="SAM" id="MobiDB-lite"/>
    </source>
</evidence>
<dbReference type="GO" id="GO:0003677">
    <property type="term" value="F:DNA binding"/>
    <property type="evidence" value="ECO:0007669"/>
    <property type="project" value="InterPro"/>
</dbReference>
<dbReference type="InterPro" id="IPR003611">
    <property type="entry name" value="NUMOD3"/>
</dbReference>
<dbReference type="RefSeq" id="XP_030535980.1">
    <property type="nucleotide sequence ID" value="XM_030680120.2"/>
</dbReference>
<dbReference type="KEGG" id="rarg:115744780"/>
<dbReference type="PANTHER" id="PTHR34199:SF2">
    <property type="entry name" value="NUMOD3 MOTIF FAMILY PROTEIN, EXPRESSED"/>
    <property type="match status" value="1"/>
</dbReference>
<feature type="region of interest" description="Disordered" evidence="1">
    <location>
        <begin position="563"/>
        <end position="593"/>
    </location>
</feature>
<feature type="region of interest" description="Disordered" evidence="1">
    <location>
        <begin position="318"/>
        <end position="370"/>
    </location>
</feature>